<evidence type="ECO:0000313" key="8">
    <source>
        <dbReference type="Proteomes" id="UP000190285"/>
    </source>
</evidence>
<dbReference type="Pfam" id="PF00381">
    <property type="entry name" value="PTS-HPr"/>
    <property type="match status" value="1"/>
</dbReference>
<keyword evidence="5" id="KW-0598">Phosphotransferase system</keyword>
<dbReference type="STRING" id="36842.SAMN02194393_01255"/>
<dbReference type="Gene3D" id="3.30.1340.10">
    <property type="entry name" value="HPr-like"/>
    <property type="match status" value="1"/>
</dbReference>
<dbReference type="InterPro" id="IPR001020">
    <property type="entry name" value="PTS_HPr_His_P_site"/>
</dbReference>
<dbReference type="InterPro" id="IPR050399">
    <property type="entry name" value="HPr"/>
</dbReference>
<dbReference type="CDD" id="cd00367">
    <property type="entry name" value="PTS-HPr_like"/>
    <property type="match status" value="1"/>
</dbReference>
<evidence type="ECO:0000256" key="2">
    <source>
        <dbReference type="ARBA" id="ARBA00004496"/>
    </source>
</evidence>
<dbReference type="PANTHER" id="PTHR33705">
    <property type="entry name" value="PHOSPHOCARRIER PROTEIN HPR"/>
    <property type="match status" value="1"/>
</dbReference>
<keyword evidence="8" id="KW-1185">Reference proteome</keyword>
<evidence type="ECO:0000313" key="7">
    <source>
        <dbReference type="EMBL" id="SKC51882.1"/>
    </source>
</evidence>
<reference evidence="8" key="1">
    <citation type="submission" date="2017-02" db="EMBL/GenBank/DDBJ databases">
        <authorList>
            <person name="Varghese N."/>
            <person name="Submissions S."/>
        </authorList>
    </citation>
    <scope>NUCLEOTIDE SEQUENCE [LARGE SCALE GENOMIC DNA]</scope>
    <source>
        <strain evidence="8">M1</strain>
    </source>
</reference>
<dbReference type="Proteomes" id="UP000190285">
    <property type="component" value="Unassembled WGS sequence"/>
</dbReference>
<dbReference type="InterPro" id="IPR000032">
    <property type="entry name" value="HPr-like"/>
</dbReference>
<comment type="subcellular location">
    <subcellularLocation>
        <location evidence="2">Cytoplasm</location>
    </subcellularLocation>
</comment>
<evidence type="ECO:0000256" key="1">
    <source>
        <dbReference type="ARBA" id="ARBA00003681"/>
    </source>
</evidence>
<name>A0A1T5JKW1_9FIRM</name>
<sequence length="88" mass="9936">MIKRDFQIKNEMGLHARAAALFVQTTNKFASDIFLEKDNERVNAKSIMGIMALGIPKNSKITIMVNGIDEEEAIEELSDLINNRLKDL</sequence>
<protein>
    <recommendedName>
        <fullName evidence="3">Phosphocarrier protein HPr</fullName>
    </recommendedName>
</protein>
<organism evidence="7 8">
    <name type="scientific">Maledivibacter halophilus</name>
    <dbReference type="NCBI Taxonomy" id="36842"/>
    <lineage>
        <taxon>Bacteria</taxon>
        <taxon>Bacillati</taxon>
        <taxon>Bacillota</taxon>
        <taxon>Clostridia</taxon>
        <taxon>Peptostreptococcales</taxon>
        <taxon>Caminicellaceae</taxon>
        <taxon>Maledivibacter</taxon>
    </lineage>
</organism>
<comment type="function">
    <text evidence="1">General (non sugar-specific) component of the phosphoenolpyruvate-dependent sugar phosphotransferase system (sugar PTS). This major carbohydrate active-transport system catalyzes the phosphorylation of incoming sugar substrates concomitantly with their translocation across the cell membrane. The phosphoryl group from phosphoenolpyruvate (PEP) is transferred to the phosphoryl carrier protein HPr by enzyme I. Phospho-HPr then transfers it to the PTS EIIA domain.</text>
</comment>
<dbReference type="NCBIfam" id="TIGR01003">
    <property type="entry name" value="PTS_HPr_family"/>
    <property type="match status" value="1"/>
</dbReference>
<feature type="domain" description="HPr" evidence="6">
    <location>
        <begin position="1"/>
        <end position="88"/>
    </location>
</feature>
<keyword evidence="4" id="KW-0963">Cytoplasm</keyword>
<proteinExistence type="predicted"/>
<evidence type="ECO:0000256" key="5">
    <source>
        <dbReference type="ARBA" id="ARBA00022683"/>
    </source>
</evidence>
<evidence type="ECO:0000256" key="4">
    <source>
        <dbReference type="ARBA" id="ARBA00022490"/>
    </source>
</evidence>
<evidence type="ECO:0000256" key="3">
    <source>
        <dbReference type="ARBA" id="ARBA00020422"/>
    </source>
</evidence>
<dbReference type="SUPFAM" id="SSF55594">
    <property type="entry name" value="HPr-like"/>
    <property type="match status" value="1"/>
</dbReference>
<dbReference type="InterPro" id="IPR035895">
    <property type="entry name" value="HPr-like_sf"/>
</dbReference>
<dbReference type="GO" id="GO:0009401">
    <property type="term" value="P:phosphoenolpyruvate-dependent sugar phosphotransferase system"/>
    <property type="evidence" value="ECO:0007669"/>
    <property type="project" value="UniProtKB-KW"/>
</dbReference>
<dbReference type="PANTHER" id="PTHR33705:SF2">
    <property type="entry name" value="PHOSPHOCARRIER PROTEIN NPR"/>
    <property type="match status" value="1"/>
</dbReference>
<dbReference type="GO" id="GO:0005737">
    <property type="term" value="C:cytoplasm"/>
    <property type="evidence" value="ECO:0007669"/>
    <property type="project" value="UniProtKB-SubCell"/>
</dbReference>
<accession>A0A1T5JKW1</accession>
<dbReference type="RefSeq" id="WP_079490135.1">
    <property type="nucleotide sequence ID" value="NZ_FUZT01000002.1"/>
</dbReference>
<gene>
    <name evidence="7" type="ORF">SAMN02194393_01255</name>
</gene>
<dbReference type="PROSITE" id="PS00369">
    <property type="entry name" value="PTS_HPR_HIS"/>
    <property type="match status" value="1"/>
</dbReference>
<dbReference type="OrthoDB" id="9809047at2"/>
<dbReference type="AlphaFoldDB" id="A0A1T5JKW1"/>
<dbReference type="EMBL" id="FUZT01000002">
    <property type="protein sequence ID" value="SKC51882.1"/>
    <property type="molecule type" value="Genomic_DNA"/>
</dbReference>
<dbReference type="PROSITE" id="PS51350">
    <property type="entry name" value="PTS_HPR_DOM"/>
    <property type="match status" value="1"/>
</dbReference>
<dbReference type="PRINTS" id="PR00107">
    <property type="entry name" value="PHOSPHOCPHPR"/>
</dbReference>
<evidence type="ECO:0000259" key="6">
    <source>
        <dbReference type="PROSITE" id="PS51350"/>
    </source>
</evidence>